<protein>
    <submittedName>
        <fullName evidence="7">Alpha/beta-hydrolase</fullName>
    </submittedName>
</protein>
<sequence length="622" mass="68419">MTVNTRTITIAAAAMGIPSIAYLLTKLFRGRTRTTGEFDAETTDPGLLRKNSTFECYKTSVATYPAIRTFFTQHQHADKLPEGLPLLVFIHGLGGSVAQFHKLLESLVNSAPCLAIDFPGCGRSEFAPKEDNAYTKEALAELVAVAIERYREKSATTGSASNGQKVVLIAHSMGSTIAALLASSNSPVSHLLADQYIVLGCIAICPSLLPPTNKKQIKGVKFLQRLPSFLFDLFRMWDKRGGINSSSVIRFVGVNADVETKRLQLRWNEQSKTKVFQKMLNTIVPPGTSSNGATDRDAKTIWSSIRVPTFLIAGEDDHVTPPSNAQSIMSWLTAHEAAAVTEPQPASQQNQHRLTSSHEGVSIYGVGVQLTYFPSPAGHAIMYTANMYHVLARLIEKFNAQHVDEKLDQSWQLQHLTTSGKWDVKNLAKWEKISPCSEPIGQSPPTGTSPSPKAQDAKGSRIVFRAMKTMREVDPVHNPTNFASIYGFEPSHNLHGVIAIVDISHDMPVYKPESLAPSGIEYHKFPTVSKLPPNNEEVASFIAKIEGLAESDSLKEKLEKGGTIAVHCHYGFNRTGFLIVAFLVERMGWGVQEAIDDFTAKREPGIKHSHFVDELWVRYGGR</sequence>
<accession>A0A9P4Q9W5</accession>
<feature type="domain" description="Tyrosine specific protein phosphatases" evidence="6">
    <location>
        <begin position="539"/>
        <end position="602"/>
    </location>
</feature>
<comment type="caution">
    <text evidence="7">The sequence shown here is derived from an EMBL/GenBank/DDBJ whole genome shotgun (WGS) entry which is preliminary data.</text>
</comment>
<dbReference type="InterPro" id="IPR016130">
    <property type="entry name" value="Tyr_Pase_AS"/>
</dbReference>
<reference evidence="7" key="1">
    <citation type="journal article" date="2020" name="Stud. Mycol.">
        <title>101 Dothideomycetes genomes: a test case for predicting lifestyles and emergence of pathogens.</title>
        <authorList>
            <person name="Haridas S."/>
            <person name="Albert R."/>
            <person name="Binder M."/>
            <person name="Bloem J."/>
            <person name="Labutti K."/>
            <person name="Salamov A."/>
            <person name="Andreopoulos B."/>
            <person name="Baker S."/>
            <person name="Barry K."/>
            <person name="Bills G."/>
            <person name="Bluhm B."/>
            <person name="Cannon C."/>
            <person name="Castanera R."/>
            <person name="Culley D."/>
            <person name="Daum C."/>
            <person name="Ezra D."/>
            <person name="Gonzalez J."/>
            <person name="Henrissat B."/>
            <person name="Kuo A."/>
            <person name="Liang C."/>
            <person name="Lipzen A."/>
            <person name="Lutzoni F."/>
            <person name="Magnuson J."/>
            <person name="Mondo S."/>
            <person name="Nolan M."/>
            <person name="Ohm R."/>
            <person name="Pangilinan J."/>
            <person name="Park H.-J."/>
            <person name="Ramirez L."/>
            <person name="Alfaro M."/>
            <person name="Sun H."/>
            <person name="Tritt A."/>
            <person name="Yoshinaga Y."/>
            <person name="Zwiers L.-H."/>
            <person name="Turgeon B."/>
            <person name="Goodwin S."/>
            <person name="Spatafora J."/>
            <person name="Crous P."/>
            <person name="Grigoriev I."/>
        </authorList>
    </citation>
    <scope>NUCLEOTIDE SEQUENCE</scope>
    <source>
        <strain evidence="7">CBS 116435</strain>
    </source>
</reference>
<keyword evidence="1" id="KW-0378">Hydrolase</keyword>
<evidence type="ECO:0000313" key="7">
    <source>
        <dbReference type="EMBL" id="KAF2720874.1"/>
    </source>
</evidence>
<keyword evidence="5" id="KW-1133">Transmembrane helix</keyword>
<dbReference type="PROSITE" id="PS00383">
    <property type="entry name" value="TYR_PHOSPHATASE_1"/>
    <property type="match status" value="1"/>
</dbReference>
<gene>
    <name evidence="7" type="ORF">K431DRAFT_285344</name>
</gene>
<dbReference type="InterPro" id="IPR000387">
    <property type="entry name" value="Tyr_Pase_dom"/>
</dbReference>
<dbReference type="Gene3D" id="3.40.50.1820">
    <property type="entry name" value="alpha/beta hydrolase"/>
    <property type="match status" value="1"/>
</dbReference>
<dbReference type="PROSITE" id="PS50056">
    <property type="entry name" value="TYR_PHOSPHATASE_2"/>
    <property type="match status" value="1"/>
</dbReference>
<dbReference type="PANTHER" id="PTHR42886">
    <property type="entry name" value="RE40534P-RELATED"/>
    <property type="match status" value="1"/>
</dbReference>
<proteinExistence type="inferred from homology"/>
<dbReference type="InterPro" id="IPR029058">
    <property type="entry name" value="AB_hydrolase_fold"/>
</dbReference>
<evidence type="ECO:0000256" key="2">
    <source>
        <dbReference type="ARBA" id="ARBA00022912"/>
    </source>
</evidence>
<dbReference type="Pfam" id="PF00561">
    <property type="entry name" value="Abhydrolase_1"/>
    <property type="match status" value="1"/>
</dbReference>
<dbReference type="SMART" id="SM00195">
    <property type="entry name" value="DSPc"/>
    <property type="match status" value="1"/>
</dbReference>
<dbReference type="InterPro" id="IPR029021">
    <property type="entry name" value="Prot-tyrosine_phosphatase-like"/>
</dbReference>
<evidence type="ECO:0000313" key="8">
    <source>
        <dbReference type="Proteomes" id="UP000799441"/>
    </source>
</evidence>
<name>A0A9P4Q9W5_9PEZI</name>
<dbReference type="GO" id="GO:0004721">
    <property type="term" value="F:phosphoprotein phosphatase activity"/>
    <property type="evidence" value="ECO:0007669"/>
    <property type="project" value="UniProtKB-KW"/>
</dbReference>
<organism evidence="7 8">
    <name type="scientific">Polychaeton citri CBS 116435</name>
    <dbReference type="NCBI Taxonomy" id="1314669"/>
    <lineage>
        <taxon>Eukaryota</taxon>
        <taxon>Fungi</taxon>
        <taxon>Dikarya</taxon>
        <taxon>Ascomycota</taxon>
        <taxon>Pezizomycotina</taxon>
        <taxon>Dothideomycetes</taxon>
        <taxon>Dothideomycetidae</taxon>
        <taxon>Capnodiales</taxon>
        <taxon>Capnodiaceae</taxon>
        <taxon>Polychaeton</taxon>
    </lineage>
</organism>
<keyword evidence="2" id="KW-0904">Protein phosphatase</keyword>
<dbReference type="AlphaFoldDB" id="A0A9P4Q9W5"/>
<dbReference type="EMBL" id="MU003795">
    <property type="protein sequence ID" value="KAF2720874.1"/>
    <property type="molecule type" value="Genomic_DNA"/>
</dbReference>
<evidence type="ECO:0000256" key="4">
    <source>
        <dbReference type="SAM" id="MobiDB-lite"/>
    </source>
</evidence>
<evidence type="ECO:0000259" key="6">
    <source>
        <dbReference type="PROSITE" id="PS50056"/>
    </source>
</evidence>
<dbReference type="Proteomes" id="UP000799441">
    <property type="component" value="Unassembled WGS sequence"/>
</dbReference>
<feature type="transmembrane region" description="Helical" evidence="5">
    <location>
        <begin position="6"/>
        <end position="24"/>
    </location>
</feature>
<dbReference type="PANTHER" id="PTHR42886:SF29">
    <property type="entry name" value="PUMMELIG, ISOFORM A"/>
    <property type="match status" value="1"/>
</dbReference>
<dbReference type="InterPro" id="IPR000340">
    <property type="entry name" value="Dual-sp_phosphatase_cat-dom"/>
</dbReference>
<evidence type="ECO:0000256" key="1">
    <source>
        <dbReference type="ARBA" id="ARBA00022801"/>
    </source>
</evidence>
<feature type="region of interest" description="Disordered" evidence="4">
    <location>
        <begin position="435"/>
        <end position="458"/>
    </location>
</feature>
<keyword evidence="5" id="KW-0812">Transmembrane</keyword>
<dbReference type="InterPro" id="IPR020422">
    <property type="entry name" value="TYR_PHOSPHATASE_DUAL_dom"/>
</dbReference>
<keyword evidence="5" id="KW-0472">Membrane</keyword>
<dbReference type="SUPFAM" id="SSF52799">
    <property type="entry name" value="(Phosphotyrosine protein) phosphatases II"/>
    <property type="match status" value="1"/>
</dbReference>
<dbReference type="InterPro" id="IPR000073">
    <property type="entry name" value="AB_hydrolase_1"/>
</dbReference>
<feature type="compositionally biased region" description="Low complexity" evidence="4">
    <location>
        <begin position="439"/>
        <end position="452"/>
    </location>
</feature>
<keyword evidence="8" id="KW-1185">Reference proteome</keyword>
<dbReference type="OrthoDB" id="428974at2759"/>
<dbReference type="Pfam" id="PF00782">
    <property type="entry name" value="DSPc"/>
    <property type="match status" value="1"/>
</dbReference>
<evidence type="ECO:0000256" key="3">
    <source>
        <dbReference type="ARBA" id="ARBA00038097"/>
    </source>
</evidence>
<dbReference type="Gene3D" id="3.90.190.10">
    <property type="entry name" value="Protein tyrosine phosphatase superfamily"/>
    <property type="match status" value="1"/>
</dbReference>
<dbReference type="SUPFAM" id="SSF53474">
    <property type="entry name" value="alpha/beta-Hydrolases"/>
    <property type="match status" value="1"/>
</dbReference>
<comment type="similarity">
    <text evidence="3">Belongs to the peptidase S33 family. ABHD4/ABHD5 subfamily.</text>
</comment>
<evidence type="ECO:0000256" key="5">
    <source>
        <dbReference type="SAM" id="Phobius"/>
    </source>
</evidence>